<feature type="region of interest" description="Disordered" evidence="1">
    <location>
        <begin position="994"/>
        <end position="1013"/>
    </location>
</feature>
<feature type="compositionally biased region" description="Polar residues" evidence="1">
    <location>
        <begin position="275"/>
        <end position="293"/>
    </location>
</feature>
<dbReference type="Gene3D" id="3.10.20.90">
    <property type="entry name" value="Phosphatidylinositol 3-kinase Catalytic Subunit, Chain A, domain 1"/>
    <property type="match status" value="1"/>
</dbReference>
<dbReference type="OrthoDB" id="8882621at2759"/>
<feature type="compositionally biased region" description="Basic and acidic residues" evidence="1">
    <location>
        <begin position="872"/>
        <end position="886"/>
    </location>
</feature>
<feature type="compositionally biased region" description="Low complexity" evidence="1">
    <location>
        <begin position="949"/>
        <end position="967"/>
    </location>
</feature>
<feature type="compositionally biased region" description="Basic and acidic residues" evidence="1">
    <location>
        <begin position="462"/>
        <end position="481"/>
    </location>
</feature>
<evidence type="ECO:0000313" key="4">
    <source>
        <dbReference type="Proteomes" id="UP001152803"/>
    </source>
</evidence>
<feature type="region of interest" description="Disordered" evidence="1">
    <location>
        <begin position="1018"/>
        <end position="1133"/>
    </location>
</feature>
<feature type="compositionally biased region" description="Low complexity" evidence="1">
    <location>
        <begin position="536"/>
        <end position="547"/>
    </location>
</feature>
<dbReference type="InterPro" id="IPR039895">
    <property type="entry name" value="COBL-like"/>
</dbReference>
<reference evidence="3" key="1">
    <citation type="journal article" date="2023" name="Science">
        <title>Genome structures resolve the early diversification of teleost fishes.</title>
        <authorList>
            <person name="Parey E."/>
            <person name="Louis A."/>
            <person name="Montfort J."/>
            <person name="Bouchez O."/>
            <person name="Roques C."/>
            <person name="Iampietro C."/>
            <person name="Lluch J."/>
            <person name="Castinel A."/>
            <person name="Donnadieu C."/>
            <person name="Desvignes T."/>
            <person name="Floi Bucao C."/>
            <person name="Jouanno E."/>
            <person name="Wen M."/>
            <person name="Mejri S."/>
            <person name="Dirks R."/>
            <person name="Jansen H."/>
            <person name="Henkel C."/>
            <person name="Chen W.J."/>
            <person name="Zahm M."/>
            <person name="Cabau C."/>
            <person name="Klopp C."/>
            <person name="Thompson A.W."/>
            <person name="Robinson-Rechavi M."/>
            <person name="Braasch I."/>
            <person name="Lecointre G."/>
            <person name="Bobe J."/>
            <person name="Postlethwait J.H."/>
            <person name="Berthelot C."/>
            <person name="Roest Crollius H."/>
            <person name="Guiguen Y."/>
        </authorList>
    </citation>
    <scope>NUCLEOTIDE SEQUENCE</scope>
    <source>
        <strain evidence="3">Concon-B</strain>
    </source>
</reference>
<dbReference type="PANTHER" id="PTHR21557">
    <property type="entry name" value="CORDON-BLEU"/>
    <property type="match status" value="1"/>
</dbReference>
<evidence type="ECO:0000313" key="3">
    <source>
        <dbReference type="EMBL" id="KAJ8282367.1"/>
    </source>
</evidence>
<feature type="compositionally biased region" description="Basic and acidic residues" evidence="1">
    <location>
        <begin position="1053"/>
        <end position="1065"/>
    </location>
</feature>
<dbReference type="Pfam" id="PF09469">
    <property type="entry name" value="Cobl"/>
    <property type="match status" value="1"/>
</dbReference>
<feature type="region of interest" description="Disordered" evidence="1">
    <location>
        <begin position="174"/>
        <end position="201"/>
    </location>
</feature>
<comment type="caution">
    <text evidence="3">The sequence shown here is derived from an EMBL/GenBank/DDBJ whole genome shotgun (WGS) entry which is preliminary data.</text>
</comment>
<feature type="domain" description="Cordon-bleu ubiquitin-like" evidence="2">
    <location>
        <begin position="92"/>
        <end position="174"/>
    </location>
</feature>
<evidence type="ECO:0000256" key="1">
    <source>
        <dbReference type="SAM" id="MobiDB-lite"/>
    </source>
</evidence>
<sequence length="1133" mass="121014">MDQKENLNDKDLDLTVVLPGGVEKMATVPGSKPMMDLLVMLCAKYHLNPSGHTIELVSTNRNHIKFKPNALIGTLEAEKILLKPKGVDEKSKKMPQMPEATVRLVINYKKTQKTILRVNPRVPLEELMPAVCEKCEFDKKTSFLLRDFRSEEPLDLTKCLNDFGLREVYARDTKSVNSPEFPSSPIYEGNRSPSYKSRSFKEKENKGLFSMFRRSKKKSGQAVSMSAPTSPVLSKPRPMSMPLLGASASVYNSNATLSDVPKKRRAPLPPTMVLQRSMSNTSDPQTNSPNESFTDGERVVSGFRRASSKRKAPPPPPSPSAISNQDVFLEDGSIKAGSVPHSPLEQISEQEEMVVSTAPDPSAAADVQMDDTSPDASTDIQMDSGITELPPPPSDFEAESLPPPLDGTGEDQLNDLSSDGKPAQDPVSDKECTEQALNSVEVELEHGDSAGTDLSPPAEVEQTVHLEEGASVLVDDKEKSDSGACTAPSTPEIPAPPVPQPLTQDAETLTSDGQSVKAPQECAETVDGPTSLAGDVSPAQPVVQPPQCREASSPTEAAQPKRDMSTSTEELPQGEASPTLPQEPKNQPIYLLDYAPKPKPSNELTREYIPKVGLTTYTIVPQKSMEKLRFYEVELTLEPPGSVPGQIVAVGPEHCLAGVPAEQLELRNPTFRVGSPLSNGRAEASRCYAFPGQPVSMPAQQYSPPAQPYSPPAQPYSPPAQPYSPPAHPYSPPAHPYSPPAHPYSPPAHPYSPPAQPYSPSAQQYSPPAQTYSPPADGKPLSRRSWAAAAAGVLQKKVPPPTKPKPGSFRLSLQKRTSGYVTSAAVKSANVGHASGRTEVATRPDVGRPAEASEEENFPPPPPPLLWTEEVVTGRDQPRPREEKVDGPAASGLHGPAANLDGPAPRPNDSTHNVDGPAPKPADPTPNVTIPVPKPADPSPSITVPAPKSADPTPSVSAPTPSASGSPKLTRQYSLPARDPAVGLSLERLRSFLAPKPYKPASQSRFAKAVSTAIRRSHSFNKASSADPQPAEPLPASPLANQHSIQELAEPSRSPEKEAREREEGMMPVPQQEEQPDCGTSAAVPSKTPGESDRGATPDAPADANSPLRPESGLPSVADPLPPLSVNGAPTEI</sequence>
<organism evidence="3 4">
    <name type="scientific">Conger conger</name>
    <name type="common">Conger eel</name>
    <name type="synonym">Muraena conger</name>
    <dbReference type="NCBI Taxonomy" id="82655"/>
    <lineage>
        <taxon>Eukaryota</taxon>
        <taxon>Metazoa</taxon>
        <taxon>Chordata</taxon>
        <taxon>Craniata</taxon>
        <taxon>Vertebrata</taxon>
        <taxon>Euteleostomi</taxon>
        <taxon>Actinopterygii</taxon>
        <taxon>Neopterygii</taxon>
        <taxon>Teleostei</taxon>
        <taxon>Anguilliformes</taxon>
        <taxon>Congridae</taxon>
        <taxon>Conger</taxon>
    </lineage>
</organism>
<dbReference type="PANTHER" id="PTHR21557:SF2">
    <property type="entry name" value="CORDON-BLEU PROTEIN-LIKE 1"/>
    <property type="match status" value="1"/>
</dbReference>
<evidence type="ECO:0000259" key="2">
    <source>
        <dbReference type="Pfam" id="PF09469"/>
    </source>
</evidence>
<dbReference type="GO" id="GO:0003785">
    <property type="term" value="F:actin monomer binding"/>
    <property type="evidence" value="ECO:0007669"/>
    <property type="project" value="InterPro"/>
</dbReference>
<protein>
    <recommendedName>
        <fullName evidence="2">Cordon-bleu ubiquitin-like domain-containing protein</fullName>
    </recommendedName>
</protein>
<dbReference type="InterPro" id="IPR019025">
    <property type="entry name" value="Cordon-bleu_ubiquitin_domain"/>
</dbReference>
<feature type="region of interest" description="Disordered" evidence="1">
    <location>
        <begin position="275"/>
        <end position="603"/>
    </location>
</feature>
<feature type="region of interest" description="Disordered" evidence="1">
    <location>
        <begin position="696"/>
        <end position="976"/>
    </location>
</feature>
<gene>
    <name evidence="3" type="ORF">COCON_G00048860</name>
</gene>
<feature type="compositionally biased region" description="Low complexity" evidence="1">
    <location>
        <begin position="758"/>
        <end position="770"/>
    </location>
</feature>
<dbReference type="AlphaFoldDB" id="A0A9Q1DV29"/>
<feature type="region of interest" description="Disordered" evidence="1">
    <location>
        <begin position="214"/>
        <end position="240"/>
    </location>
</feature>
<accession>A0A9Q1DV29</accession>
<feature type="compositionally biased region" description="Polar residues" evidence="1">
    <location>
        <begin position="501"/>
        <end position="514"/>
    </location>
</feature>
<feature type="compositionally biased region" description="Polar residues" evidence="1">
    <location>
        <begin position="221"/>
        <end position="232"/>
    </location>
</feature>
<dbReference type="CDD" id="cd22541">
    <property type="entry name" value="SP5_N"/>
    <property type="match status" value="1"/>
</dbReference>
<dbReference type="EMBL" id="JAFJMO010000003">
    <property type="protein sequence ID" value="KAJ8282367.1"/>
    <property type="molecule type" value="Genomic_DNA"/>
</dbReference>
<feature type="compositionally biased region" description="Pro residues" evidence="1">
    <location>
        <begin position="705"/>
        <end position="757"/>
    </location>
</feature>
<name>A0A9Q1DV29_CONCO</name>
<keyword evidence="4" id="KW-1185">Reference proteome</keyword>
<proteinExistence type="predicted"/>
<dbReference type="Proteomes" id="UP001152803">
    <property type="component" value="Unassembled WGS sequence"/>
</dbReference>
<feature type="compositionally biased region" description="Pro residues" evidence="1">
    <location>
        <begin position="491"/>
        <end position="500"/>
    </location>
</feature>